<keyword evidence="1" id="KW-0812">Transmembrane</keyword>
<dbReference type="HOGENOM" id="CLU_570963_0_0_10"/>
<dbReference type="KEGG" id="fae:FAES_0592"/>
<name>I0K3A0_9BACT</name>
<dbReference type="EMBL" id="HE796683">
    <property type="protein sequence ID" value="CCG98603.1"/>
    <property type="molecule type" value="Genomic_DNA"/>
</dbReference>
<reference evidence="2 3" key="1">
    <citation type="journal article" date="2012" name="J. Bacteriol.">
        <title>Genome Sequence of Fibrella aestuarina BUZ 2T, a Filamentous Marine Bacterium.</title>
        <authorList>
            <person name="Filippini M."/>
            <person name="Qi W."/>
            <person name="Blom J."/>
            <person name="Goesmann A."/>
            <person name="Smits T.H."/>
            <person name="Bagheri H.C."/>
        </authorList>
    </citation>
    <scope>NUCLEOTIDE SEQUENCE [LARGE SCALE GENOMIC DNA]</scope>
    <source>
        <strain evidence="3">BUZ 2T</strain>
    </source>
</reference>
<protein>
    <submittedName>
        <fullName evidence="2">Uncharacterized protein</fullName>
    </submittedName>
</protein>
<feature type="transmembrane region" description="Helical" evidence="1">
    <location>
        <begin position="340"/>
        <end position="357"/>
    </location>
</feature>
<feature type="transmembrane region" description="Helical" evidence="1">
    <location>
        <begin position="175"/>
        <end position="193"/>
    </location>
</feature>
<dbReference type="OrthoDB" id="1081881at2"/>
<evidence type="ECO:0000256" key="1">
    <source>
        <dbReference type="SAM" id="Phobius"/>
    </source>
</evidence>
<keyword evidence="3" id="KW-1185">Reference proteome</keyword>
<feature type="transmembrane region" description="Helical" evidence="1">
    <location>
        <begin position="223"/>
        <end position="240"/>
    </location>
</feature>
<dbReference type="STRING" id="1166018.FAES_0592"/>
<evidence type="ECO:0000313" key="2">
    <source>
        <dbReference type="EMBL" id="CCG98603.1"/>
    </source>
</evidence>
<feature type="transmembrane region" description="Helical" evidence="1">
    <location>
        <begin position="87"/>
        <end position="108"/>
    </location>
</feature>
<feature type="transmembrane region" description="Helical" evidence="1">
    <location>
        <begin position="312"/>
        <end position="333"/>
    </location>
</feature>
<organism evidence="2 3">
    <name type="scientific">Fibrella aestuarina BUZ 2</name>
    <dbReference type="NCBI Taxonomy" id="1166018"/>
    <lineage>
        <taxon>Bacteria</taxon>
        <taxon>Pseudomonadati</taxon>
        <taxon>Bacteroidota</taxon>
        <taxon>Cytophagia</taxon>
        <taxon>Cytophagales</taxon>
        <taxon>Spirosomataceae</taxon>
        <taxon>Fibrella</taxon>
    </lineage>
</organism>
<dbReference type="AlphaFoldDB" id="I0K3A0"/>
<dbReference type="InterPro" id="IPR045691">
    <property type="entry name" value="DUF6056"/>
</dbReference>
<feature type="transmembrane region" description="Helical" evidence="1">
    <location>
        <begin position="12"/>
        <end position="31"/>
    </location>
</feature>
<feature type="transmembrane region" description="Helical" evidence="1">
    <location>
        <begin position="369"/>
        <end position="388"/>
    </location>
</feature>
<feature type="transmembrane region" description="Helical" evidence="1">
    <location>
        <begin position="199"/>
        <end position="216"/>
    </location>
</feature>
<dbReference type="RefSeq" id="WP_015329703.1">
    <property type="nucleotide sequence ID" value="NC_020054.1"/>
</dbReference>
<dbReference type="Proteomes" id="UP000011058">
    <property type="component" value="Chromosome"/>
</dbReference>
<feature type="transmembrane region" description="Helical" evidence="1">
    <location>
        <begin position="120"/>
        <end position="137"/>
    </location>
</feature>
<accession>I0K3A0</accession>
<evidence type="ECO:0000313" key="3">
    <source>
        <dbReference type="Proteomes" id="UP000011058"/>
    </source>
</evidence>
<feature type="transmembrane region" description="Helical" evidence="1">
    <location>
        <begin position="143"/>
        <end position="163"/>
    </location>
</feature>
<dbReference type="eggNOG" id="ENOG502ZANA">
    <property type="taxonomic scope" value="Bacteria"/>
</dbReference>
<sequence length="479" mass="53166">MTSPLLARLLPFAAYGLFALVFVPLLALSAFNHASAADDYCFADTAVKYGFWQAQTFYYNGWTGRYFSNFLVHGSPLVWGWYGGYRFIPALAATGWVWAAYLFVGELLRGLIAPASVRRVSVSLTAILFFLYILALSSVVEGFFWLAAVTVYTVPTALMLYWGAVMLRWYRQSPGTLRTLTGVWAGVLVFFIAGCGETHMLLLLGILAAAGFWVLLRDRRLDWRLAAMFVVAVISAWLVIRAPGNAVRMSGGVTAGSVPTALKLSLLWLAKNVPGWLIRTPLLPLSALWLLLGGRNLREGGRPNAFVNLPFWYAALVVAGLLLATVLPSFYATQFITDRAVNVTYAVFLLGWLYLLTTQLARAQQLSTGTYLPVLLGVTAIWVLFGIWRSQPVKLMYSDLLKGKAAAYDREMTERHNRLIQPPVADTLRLAPLTVAPATLYVEDMRDSPTHWWNRCQSGYYQHKAIIIDSTLRAPAASL</sequence>
<gene>
    <name evidence="2" type="ORF">FAES_0592</name>
</gene>
<proteinExistence type="predicted"/>
<dbReference type="PATRIC" id="fig|1166018.3.peg.601"/>
<keyword evidence="1" id="KW-0472">Membrane</keyword>
<dbReference type="Pfam" id="PF19528">
    <property type="entry name" value="DUF6056"/>
    <property type="match status" value="1"/>
</dbReference>
<keyword evidence="1" id="KW-1133">Transmembrane helix</keyword>